<name>A0AAV1QES3_SCOSC</name>
<evidence type="ECO:0000313" key="1">
    <source>
        <dbReference type="EMBL" id="CAK6981944.1"/>
    </source>
</evidence>
<reference evidence="1 2" key="1">
    <citation type="submission" date="2024-01" db="EMBL/GenBank/DDBJ databases">
        <authorList>
            <person name="Alioto T."/>
            <person name="Alioto T."/>
            <person name="Gomez Garrido J."/>
        </authorList>
    </citation>
    <scope>NUCLEOTIDE SEQUENCE [LARGE SCALE GENOMIC DNA]</scope>
</reference>
<proteinExistence type="predicted"/>
<dbReference type="Proteomes" id="UP001314229">
    <property type="component" value="Unassembled WGS sequence"/>
</dbReference>
<gene>
    <name evidence="1" type="ORF">FSCOSCO3_A031039</name>
</gene>
<evidence type="ECO:0000313" key="2">
    <source>
        <dbReference type="Proteomes" id="UP001314229"/>
    </source>
</evidence>
<dbReference type="EMBL" id="CAWUFR010000924">
    <property type="protein sequence ID" value="CAK6981944.1"/>
    <property type="molecule type" value="Genomic_DNA"/>
</dbReference>
<dbReference type="AlphaFoldDB" id="A0AAV1QES3"/>
<accession>A0AAV1QES3</accession>
<sequence length="108" mass="11828">MWKYDEDPLDCRERCGEKTFASGGRIELLQPFSGEDKHVTPAGPDSTKWQQRANLSARLRAPAESLDVFAGDLCKLVQEAFAGYGAIAQVPVWARPDSVSQLSRAGGF</sequence>
<comment type="caution">
    <text evidence="1">The sequence shown here is derived from an EMBL/GenBank/DDBJ whole genome shotgun (WGS) entry which is preliminary data.</text>
</comment>
<organism evidence="1 2">
    <name type="scientific">Scomber scombrus</name>
    <name type="common">Atlantic mackerel</name>
    <name type="synonym">Scomber vernalis</name>
    <dbReference type="NCBI Taxonomy" id="13677"/>
    <lineage>
        <taxon>Eukaryota</taxon>
        <taxon>Metazoa</taxon>
        <taxon>Chordata</taxon>
        <taxon>Craniata</taxon>
        <taxon>Vertebrata</taxon>
        <taxon>Euteleostomi</taxon>
        <taxon>Actinopterygii</taxon>
        <taxon>Neopterygii</taxon>
        <taxon>Teleostei</taxon>
        <taxon>Neoteleostei</taxon>
        <taxon>Acanthomorphata</taxon>
        <taxon>Pelagiaria</taxon>
        <taxon>Scombriformes</taxon>
        <taxon>Scombridae</taxon>
        <taxon>Scomber</taxon>
    </lineage>
</organism>
<protein>
    <submittedName>
        <fullName evidence="1">Uncharacterized protein LOC115588168</fullName>
    </submittedName>
</protein>
<keyword evidence="2" id="KW-1185">Reference proteome</keyword>